<dbReference type="RefSeq" id="WP_213011146.1">
    <property type="nucleotide sequence ID" value="NZ_BOQN01000093.1"/>
</dbReference>
<keyword evidence="3" id="KW-1185">Reference proteome</keyword>
<dbReference type="SUPFAM" id="SSF75304">
    <property type="entry name" value="Amidase signature (AS) enzymes"/>
    <property type="match status" value="1"/>
</dbReference>
<comment type="caution">
    <text evidence="2">The sequence shown here is derived from an EMBL/GenBank/DDBJ whole genome shotgun (WGS) entry which is preliminary data.</text>
</comment>
<protein>
    <submittedName>
        <fullName evidence="2">Amidase</fullName>
    </submittedName>
</protein>
<dbReference type="Gene3D" id="3.90.1300.10">
    <property type="entry name" value="Amidase signature (AS) domain"/>
    <property type="match status" value="1"/>
</dbReference>
<dbReference type="Proteomes" id="UP000677082">
    <property type="component" value="Unassembled WGS sequence"/>
</dbReference>
<dbReference type="InterPro" id="IPR000120">
    <property type="entry name" value="Amidase"/>
</dbReference>
<evidence type="ECO:0000313" key="3">
    <source>
        <dbReference type="Proteomes" id="UP000677082"/>
    </source>
</evidence>
<dbReference type="EMBL" id="BOQN01000093">
    <property type="protein sequence ID" value="GIM95423.1"/>
    <property type="molecule type" value="Genomic_DNA"/>
</dbReference>
<dbReference type="InterPro" id="IPR023631">
    <property type="entry name" value="Amidase_dom"/>
</dbReference>
<sequence>MIVNWSATELSAAIRRKDVSCVEVMTAYLDQIERLNPSVNAIVALRPRSSLLRAAAAADQAEPTGWMHGFPFAVKDLADAAGLPTSAGFFRDPPPAVADSLHVARIRAAGAIVIGKTNVPEFGLGSHTYNNVYGTTLNAYDQTRSAGGSSGGAAVAVALRMLPVADGSDFMGSLRNPPGWNNVLGLRPSVGRVPSIADEVFVAQSGVEGPIARTATDLAALLQTMSGYHPRAPLSLPDASFTSLSADVRGRKVAWLGDLGGYLPMEPAVLQVTRAALSDFAGLGITVTEALPDFPLEDLWPTWLTLRHWLAGSDAPAPIETLKPELVYELDGARGLTAADVLAGSVRRSALYQAFRKLFETYDYAVLPTAQVMPFDAGSHWPSRIGEVEMSSYHRWMEVSTLATLINAPALAMPAGFSTDGLPIGLQVIGRNHDDRSLLELALAWEHQTAWVDRVPPPLLT</sequence>
<dbReference type="Pfam" id="PF01425">
    <property type="entry name" value="Amidase"/>
    <property type="match status" value="1"/>
</dbReference>
<gene>
    <name evidence="2" type="ORF">Ato02nite_072160</name>
</gene>
<reference evidence="2 3" key="1">
    <citation type="submission" date="2021-03" db="EMBL/GenBank/DDBJ databases">
        <title>Whole genome shotgun sequence of Actinoplanes toevensis NBRC 105298.</title>
        <authorList>
            <person name="Komaki H."/>
            <person name="Tamura T."/>
        </authorList>
    </citation>
    <scope>NUCLEOTIDE SEQUENCE [LARGE SCALE GENOMIC DNA]</scope>
    <source>
        <strain evidence="2 3">NBRC 105298</strain>
    </source>
</reference>
<dbReference type="InterPro" id="IPR036928">
    <property type="entry name" value="AS_sf"/>
</dbReference>
<organism evidence="2 3">
    <name type="scientific">Paractinoplanes toevensis</name>
    <dbReference type="NCBI Taxonomy" id="571911"/>
    <lineage>
        <taxon>Bacteria</taxon>
        <taxon>Bacillati</taxon>
        <taxon>Actinomycetota</taxon>
        <taxon>Actinomycetes</taxon>
        <taxon>Micromonosporales</taxon>
        <taxon>Micromonosporaceae</taxon>
        <taxon>Paractinoplanes</taxon>
    </lineage>
</organism>
<dbReference type="AlphaFoldDB" id="A0A919TGV2"/>
<dbReference type="GO" id="GO:0003824">
    <property type="term" value="F:catalytic activity"/>
    <property type="evidence" value="ECO:0007669"/>
    <property type="project" value="InterPro"/>
</dbReference>
<dbReference type="PANTHER" id="PTHR11895">
    <property type="entry name" value="TRANSAMIDASE"/>
    <property type="match status" value="1"/>
</dbReference>
<dbReference type="PANTHER" id="PTHR11895:SF76">
    <property type="entry name" value="INDOLEACETAMIDE HYDROLASE"/>
    <property type="match status" value="1"/>
</dbReference>
<feature type="domain" description="Amidase" evidence="1">
    <location>
        <begin position="23"/>
        <end position="439"/>
    </location>
</feature>
<proteinExistence type="predicted"/>
<dbReference type="NCBIfam" id="NF005686">
    <property type="entry name" value="PRK07486.1"/>
    <property type="match status" value="1"/>
</dbReference>
<name>A0A919TGV2_9ACTN</name>
<evidence type="ECO:0000259" key="1">
    <source>
        <dbReference type="Pfam" id="PF01425"/>
    </source>
</evidence>
<accession>A0A919TGV2</accession>
<evidence type="ECO:0000313" key="2">
    <source>
        <dbReference type="EMBL" id="GIM95423.1"/>
    </source>
</evidence>